<dbReference type="AlphaFoldDB" id="A0A8C7LAE5"/>
<keyword evidence="3" id="KW-1185">Reference proteome</keyword>
<keyword evidence="1" id="KW-0732">Signal</keyword>
<dbReference type="Ensembl" id="ENSOKIT00005123045.1">
    <property type="protein sequence ID" value="ENSOKIP00005115010.1"/>
    <property type="gene ID" value="ENSOKIG00005049910.1"/>
</dbReference>
<proteinExistence type="predicted"/>
<feature type="chain" id="PRO_5034612872" evidence="1">
    <location>
        <begin position="23"/>
        <end position="63"/>
    </location>
</feature>
<reference evidence="2" key="1">
    <citation type="submission" date="2025-08" db="UniProtKB">
        <authorList>
            <consortium name="Ensembl"/>
        </authorList>
    </citation>
    <scope>IDENTIFICATION</scope>
</reference>
<feature type="signal peptide" evidence="1">
    <location>
        <begin position="1"/>
        <end position="22"/>
    </location>
</feature>
<evidence type="ECO:0000313" key="3">
    <source>
        <dbReference type="Proteomes" id="UP000694557"/>
    </source>
</evidence>
<organism evidence="2 3">
    <name type="scientific">Oncorhynchus kisutch</name>
    <name type="common">Coho salmon</name>
    <name type="synonym">Salmo kisutch</name>
    <dbReference type="NCBI Taxonomy" id="8019"/>
    <lineage>
        <taxon>Eukaryota</taxon>
        <taxon>Metazoa</taxon>
        <taxon>Chordata</taxon>
        <taxon>Craniata</taxon>
        <taxon>Vertebrata</taxon>
        <taxon>Euteleostomi</taxon>
        <taxon>Actinopterygii</taxon>
        <taxon>Neopterygii</taxon>
        <taxon>Teleostei</taxon>
        <taxon>Protacanthopterygii</taxon>
        <taxon>Salmoniformes</taxon>
        <taxon>Salmonidae</taxon>
        <taxon>Salmoninae</taxon>
        <taxon>Oncorhynchus</taxon>
    </lineage>
</organism>
<reference evidence="2" key="2">
    <citation type="submission" date="2025-09" db="UniProtKB">
        <authorList>
            <consortium name="Ensembl"/>
        </authorList>
    </citation>
    <scope>IDENTIFICATION</scope>
</reference>
<dbReference type="Proteomes" id="UP000694557">
    <property type="component" value="Unassembled WGS sequence"/>
</dbReference>
<evidence type="ECO:0000256" key="1">
    <source>
        <dbReference type="SAM" id="SignalP"/>
    </source>
</evidence>
<sequence>MCLMTLVTMLLTTTTMLYPVSPQELHRRSYEGAPESAKTKALQTVIEMKIDFLYNVRNGNITM</sequence>
<evidence type="ECO:0000313" key="2">
    <source>
        <dbReference type="Ensembl" id="ENSOKIP00005115010.1"/>
    </source>
</evidence>
<protein>
    <submittedName>
        <fullName evidence="2">Uncharacterized protein</fullName>
    </submittedName>
</protein>
<accession>A0A8C7LAE5</accession>
<name>A0A8C7LAE5_ONCKI</name>